<proteinExistence type="predicted"/>
<name>A0A1C7A3P4_9VIRU</name>
<protein>
    <submittedName>
        <fullName evidence="1">Uncharacterized protein</fullName>
    </submittedName>
</protein>
<gene>
    <name evidence="1" type="ORF">SS136_01</name>
</gene>
<sequence length="139" mass="14925">MTLLTTLARRPRRFFRALLGDSPDDADQLGPEAIGAARHELRTDGLVTQATVGTPRLEQYGGAFTNDLKAVVPVTTTRYEDPAPLTFDVDGDTLARFCEAFGADVDNIGALEGESVPLKWVNGTPVPAWDQLSDHEGGA</sequence>
<evidence type="ECO:0000313" key="2">
    <source>
        <dbReference type="Proteomes" id="UP000208062"/>
    </source>
</evidence>
<dbReference type="KEGG" id="vg:28619858"/>
<accession>A0A1C7A3P4</accession>
<evidence type="ECO:0000313" key="1">
    <source>
        <dbReference type="EMBL" id="ALJ99664.1"/>
    </source>
</evidence>
<keyword evidence="2" id="KW-1185">Reference proteome</keyword>
<dbReference type="RefSeq" id="YP_009272821.1">
    <property type="nucleotide sequence ID" value="NC_030848.1"/>
</dbReference>
<organism evidence="1 2">
    <name type="scientific">Haloarcula californiae icosahedral virus 1</name>
    <dbReference type="NCBI Taxonomy" id="1735722"/>
    <lineage>
        <taxon>Viruses</taxon>
        <taxon>Singelaviria</taxon>
        <taxon>Helvetiavirae</taxon>
        <taxon>Dividoviricota</taxon>
        <taxon>Laserviricetes</taxon>
        <taxon>Halopanivirales</taxon>
        <taxon>Sphaerolipoviridae</taxon>
        <taxon>Alphasphaerolipovirus</taxon>
        <taxon>Alphasphaerolipovirus viikkii</taxon>
    </lineage>
</organism>
<reference evidence="1 2" key="1">
    <citation type="journal article" date="2016" name="MBio">
        <title>Archaeal Haloarcula californiae Icosahedral Virus 1 Highlights Conserved Elements in Icosahedral Membrane-Containing DNA Viruses from Extreme Environments.</title>
        <authorList>
            <person name="Demina T.A."/>
            <person name="Pietila M.K."/>
            <person name="Svirskaite J."/>
            <person name="Ravantti J.J."/>
            <person name="Atanasova N.S."/>
            <person name="Bamford D.H."/>
            <person name="Oksanen H.M."/>
        </authorList>
    </citation>
    <scope>NUCLEOTIDE SEQUENCE [LARGE SCALE GENOMIC DNA]</scope>
    <source>
        <strain evidence="1 2">SS13-6</strain>
    </source>
</reference>
<dbReference type="Proteomes" id="UP000208062">
    <property type="component" value="Segment"/>
</dbReference>
<dbReference type="EMBL" id="KT809302">
    <property type="protein sequence ID" value="ALJ99664.1"/>
    <property type="molecule type" value="Genomic_DNA"/>
</dbReference>
<dbReference type="GeneID" id="28619858"/>